<reference evidence="8" key="1">
    <citation type="journal article" date="2019" name="Int. J. Syst. Evol. Microbiol.">
        <title>The Global Catalogue of Microorganisms (GCM) 10K type strain sequencing project: providing services to taxonomists for standard genome sequencing and annotation.</title>
        <authorList>
            <consortium name="The Broad Institute Genomics Platform"/>
            <consortium name="The Broad Institute Genome Sequencing Center for Infectious Disease"/>
            <person name="Wu L."/>
            <person name="Ma J."/>
        </authorList>
    </citation>
    <scope>NUCLEOTIDE SEQUENCE [LARGE SCALE GENOMIC DNA]</scope>
    <source>
        <strain evidence="8">KCTC 52660</strain>
    </source>
</reference>
<proteinExistence type="predicted"/>
<name>A0ABV7B1T3_9GAMM</name>
<evidence type="ECO:0000256" key="5">
    <source>
        <dbReference type="SAM" id="MobiDB-lite"/>
    </source>
</evidence>
<comment type="cofactor">
    <cofactor evidence="2">
        <name>FAD</name>
        <dbReference type="ChEBI" id="CHEBI:57692"/>
    </cofactor>
</comment>
<comment type="cofactor">
    <cofactor evidence="1">
        <name>(6R)-5,10-methylene-5,6,7,8-tetrahydrofolate</name>
        <dbReference type="ChEBI" id="CHEBI:15636"/>
    </cofactor>
</comment>
<dbReference type="Pfam" id="PF03441">
    <property type="entry name" value="FAD_binding_7"/>
    <property type="match status" value="1"/>
</dbReference>
<dbReference type="Gene3D" id="1.10.579.10">
    <property type="entry name" value="DNA Cyclobutane Dipyrimidine Photolyase, subunit A, domain 3"/>
    <property type="match status" value="1"/>
</dbReference>
<evidence type="ECO:0000313" key="7">
    <source>
        <dbReference type="EMBL" id="MFC2991233.1"/>
    </source>
</evidence>
<evidence type="ECO:0000256" key="1">
    <source>
        <dbReference type="ARBA" id="ARBA00001932"/>
    </source>
</evidence>
<protein>
    <submittedName>
        <fullName evidence="7">Deoxyribodipyrimidine photo-lyase/cryptochrome family protein</fullName>
    </submittedName>
</protein>
<dbReference type="Gene3D" id="3.40.50.620">
    <property type="entry name" value="HUPs"/>
    <property type="match status" value="1"/>
</dbReference>
<dbReference type="RefSeq" id="WP_379755111.1">
    <property type="nucleotide sequence ID" value="NZ_JBHRSQ010000007.1"/>
</dbReference>
<dbReference type="Proteomes" id="UP001595386">
    <property type="component" value="Unassembled WGS sequence"/>
</dbReference>
<dbReference type="SUPFAM" id="SSF52425">
    <property type="entry name" value="Cryptochrome/photolyase, N-terminal domain"/>
    <property type="match status" value="1"/>
</dbReference>
<sequence>MPNPPVQVVWFKRDLRTHDHSPLVKACAAGEVLPLYVIEPGLWGEPDSAQRHWDFIAESLDELSDDLMSLGLPLCVVEGDISNVLSRVIACLGPITLYSHQETGNAWTFARDRRVSAWCRKHRVSWHQCRQQGVVRGLGQRRGWVGQWEALVEAPLASPSPASPPAGWKGLPCLPREQWRWRALGVGREACPGRQSGGRRAGLATWRSFLAGRGERFHRDIGSPERARNASSRLSPHLAWGTLSLREVVKELRLARSERRGEAEWGRALAALESRLHWHCHFIQKLESQPDLEHQTMHPALKGLREHPHPGRLAAWCEGRTGVPLVDAGMVALRETGWLNFRMRAMLVSFATFGLGLPWREPALHLARLFVDYEPGIHYPQVQMQAGLTGTNALRVYNPLKQADERDPQGRFVMRWLPALAGLPEAWRQRPWALPTAERAELGFVPGRDYPLPVHDFEAESRRWKRIIHDARQTPEARRDSDVLLDRLSSRRGTRPRRLVPPPSPQLSLFSEPDQETS</sequence>
<dbReference type="InterPro" id="IPR036155">
    <property type="entry name" value="Crypto/Photolyase_N_sf"/>
</dbReference>
<evidence type="ECO:0000256" key="4">
    <source>
        <dbReference type="ARBA" id="ARBA00022827"/>
    </source>
</evidence>
<feature type="domain" description="Photolyase/cryptochrome alpha/beta" evidence="6">
    <location>
        <begin position="5"/>
        <end position="134"/>
    </location>
</feature>
<dbReference type="Pfam" id="PF00875">
    <property type="entry name" value="DNA_photolyase"/>
    <property type="match status" value="1"/>
</dbReference>
<comment type="caution">
    <text evidence="7">The sequence shown here is derived from an EMBL/GenBank/DDBJ whole genome shotgun (WGS) entry which is preliminary data.</text>
</comment>
<dbReference type="PANTHER" id="PTHR11455">
    <property type="entry name" value="CRYPTOCHROME"/>
    <property type="match status" value="1"/>
</dbReference>
<dbReference type="EMBL" id="JBHRSQ010000007">
    <property type="protein sequence ID" value="MFC2991233.1"/>
    <property type="molecule type" value="Genomic_DNA"/>
</dbReference>
<dbReference type="InterPro" id="IPR014729">
    <property type="entry name" value="Rossmann-like_a/b/a_fold"/>
</dbReference>
<dbReference type="InterPro" id="IPR002081">
    <property type="entry name" value="Cryptochrome/DNA_photolyase_1"/>
</dbReference>
<keyword evidence="4" id="KW-0274">FAD</keyword>
<evidence type="ECO:0000259" key="6">
    <source>
        <dbReference type="PROSITE" id="PS51645"/>
    </source>
</evidence>
<organism evidence="7 8">
    <name type="scientific">Halomonas tibetensis</name>
    <dbReference type="NCBI Taxonomy" id="2259590"/>
    <lineage>
        <taxon>Bacteria</taxon>
        <taxon>Pseudomonadati</taxon>
        <taxon>Pseudomonadota</taxon>
        <taxon>Gammaproteobacteria</taxon>
        <taxon>Oceanospirillales</taxon>
        <taxon>Halomonadaceae</taxon>
        <taxon>Halomonas</taxon>
    </lineage>
</organism>
<dbReference type="InterPro" id="IPR006050">
    <property type="entry name" value="DNA_photolyase_N"/>
</dbReference>
<dbReference type="Gene3D" id="1.25.40.80">
    <property type="match status" value="1"/>
</dbReference>
<dbReference type="SUPFAM" id="SSF48173">
    <property type="entry name" value="Cryptochrome/photolyase FAD-binding domain"/>
    <property type="match status" value="1"/>
</dbReference>
<evidence type="ECO:0000313" key="8">
    <source>
        <dbReference type="Proteomes" id="UP001595386"/>
    </source>
</evidence>
<dbReference type="InterPro" id="IPR005101">
    <property type="entry name" value="Cryptochr/Photolyase_FAD-bd"/>
</dbReference>
<dbReference type="PANTHER" id="PTHR11455:SF9">
    <property type="entry name" value="CRYPTOCHROME CIRCADIAN CLOCK 5 ISOFORM X1"/>
    <property type="match status" value="1"/>
</dbReference>
<gene>
    <name evidence="7" type="ORF">ACFODV_04240</name>
</gene>
<keyword evidence="8" id="KW-1185">Reference proteome</keyword>
<dbReference type="InterPro" id="IPR036134">
    <property type="entry name" value="Crypto/Photolyase_FAD-like_sf"/>
</dbReference>
<dbReference type="PROSITE" id="PS51645">
    <property type="entry name" value="PHR_CRY_ALPHA_BETA"/>
    <property type="match status" value="1"/>
</dbReference>
<evidence type="ECO:0000256" key="3">
    <source>
        <dbReference type="ARBA" id="ARBA00022630"/>
    </source>
</evidence>
<feature type="region of interest" description="Disordered" evidence="5">
    <location>
        <begin position="487"/>
        <end position="518"/>
    </location>
</feature>
<evidence type="ECO:0000256" key="2">
    <source>
        <dbReference type="ARBA" id="ARBA00001974"/>
    </source>
</evidence>
<keyword evidence="3" id="KW-0285">Flavoprotein</keyword>
<accession>A0ABV7B1T3</accession>